<evidence type="ECO:0000313" key="2">
    <source>
        <dbReference type="EMBL" id="KAK3277163.1"/>
    </source>
</evidence>
<dbReference type="EMBL" id="LGRX02006226">
    <property type="protein sequence ID" value="KAK3277163.1"/>
    <property type="molecule type" value="Genomic_DNA"/>
</dbReference>
<keyword evidence="3" id="KW-1185">Reference proteome</keyword>
<protein>
    <submittedName>
        <fullName evidence="2">Uncharacterized protein</fullName>
    </submittedName>
</protein>
<reference evidence="2 3" key="1">
    <citation type="journal article" date="2015" name="Genome Biol. Evol.">
        <title>Comparative Genomics of a Bacterivorous Green Alga Reveals Evolutionary Causalities and Consequences of Phago-Mixotrophic Mode of Nutrition.</title>
        <authorList>
            <person name="Burns J.A."/>
            <person name="Paasch A."/>
            <person name="Narechania A."/>
            <person name="Kim E."/>
        </authorList>
    </citation>
    <scope>NUCLEOTIDE SEQUENCE [LARGE SCALE GENOMIC DNA]</scope>
    <source>
        <strain evidence="2 3">PLY_AMNH</strain>
    </source>
</reference>
<gene>
    <name evidence="2" type="ORF">CYMTET_14809</name>
</gene>
<sequence>MFISVRSPGGKLVTLVVAENATALDVLHSEHLAEWPVPNFDEYTPVVVKRAKSGERIFLPAEMCADHPLSNLHAMMPGSLLQISWSMDGNIHIWVTYPKKGETYVLGKDCDPTVGVGTTDWHSLERPSGPPARLDRGL</sequence>
<proteinExistence type="predicted"/>
<organism evidence="2 3">
    <name type="scientific">Cymbomonas tetramitiformis</name>
    <dbReference type="NCBI Taxonomy" id="36881"/>
    <lineage>
        <taxon>Eukaryota</taxon>
        <taxon>Viridiplantae</taxon>
        <taxon>Chlorophyta</taxon>
        <taxon>Pyramimonadophyceae</taxon>
        <taxon>Pyramimonadales</taxon>
        <taxon>Pyramimonadaceae</taxon>
        <taxon>Cymbomonas</taxon>
    </lineage>
</organism>
<dbReference type="AlphaFoldDB" id="A0AAE0GFT5"/>
<comment type="caution">
    <text evidence="2">The sequence shown here is derived from an EMBL/GenBank/DDBJ whole genome shotgun (WGS) entry which is preliminary data.</text>
</comment>
<name>A0AAE0GFT5_9CHLO</name>
<evidence type="ECO:0000256" key="1">
    <source>
        <dbReference type="SAM" id="MobiDB-lite"/>
    </source>
</evidence>
<dbReference type="Proteomes" id="UP001190700">
    <property type="component" value="Unassembled WGS sequence"/>
</dbReference>
<evidence type="ECO:0000313" key="3">
    <source>
        <dbReference type="Proteomes" id="UP001190700"/>
    </source>
</evidence>
<accession>A0AAE0GFT5</accession>
<feature type="region of interest" description="Disordered" evidence="1">
    <location>
        <begin position="118"/>
        <end position="138"/>
    </location>
</feature>